<dbReference type="AlphaFoldDB" id="A0A4Y8KNV9"/>
<reference evidence="1 2" key="1">
    <citation type="submission" date="2019-03" db="EMBL/GenBank/DDBJ databases">
        <title>Genomics of glacier-inhabiting Cryobacterium strains.</title>
        <authorList>
            <person name="Liu Q."/>
            <person name="Xin Y.-H."/>
        </authorList>
    </citation>
    <scope>NUCLEOTIDE SEQUENCE [LARGE SCALE GENOMIC DNA]</scope>
    <source>
        <strain evidence="1 2">CGMCC 1.4292</strain>
    </source>
</reference>
<evidence type="ECO:0000313" key="2">
    <source>
        <dbReference type="Proteomes" id="UP000298218"/>
    </source>
</evidence>
<proteinExistence type="predicted"/>
<sequence length="201" mass="21713">MTDSNGNTTYPAGWYPDPSGAPVQRWWNGTAWTEDLYDPSLAVYGTTPPLVAGQGTPVSNGLLWVIVLLPLVSLIANAQLDMTAYLRASLSSTGPIIDPAYAVLQFLGFAVYAATIVLAFFDHRRLSRLGVSRPFHWAWAFLWGAIYVFGRTIVVRRRVGGSLAPIWTWAAITVLTVFVAITKMASAISELAPALGNAIAS</sequence>
<comment type="caution">
    <text evidence="1">The sequence shown here is derived from an EMBL/GenBank/DDBJ whole genome shotgun (WGS) entry which is preliminary data.</text>
</comment>
<dbReference type="Pfam" id="PF10708">
    <property type="entry name" value="DUF2510"/>
    <property type="match status" value="1"/>
</dbReference>
<organism evidence="1 2">
    <name type="scientific">Cryobacterium psychrophilum</name>
    <dbReference type="NCBI Taxonomy" id="41988"/>
    <lineage>
        <taxon>Bacteria</taxon>
        <taxon>Bacillati</taxon>
        <taxon>Actinomycetota</taxon>
        <taxon>Actinomycetes</taxon>
        <taxon>Micrococcales</taxon>
        <taxon>Microbacteriaceae</taxon>
        <taxon>Cryobacterium</taxon>
    </lineage>
</organism>
<dbReference type="Proteomes" id="UP000298218">
    <property type="component" value="Unassembled WGS sequence"/>
</dbReference>
<dbReference type="OrthoDB" id="5244233at2"/>
<keyword evidence="2" id="KW-1185">Reference proteome</keyword>
<dbReference type="EMBL" id="SOHQ01000019">
    <property type="protein sequence ID" value="TFD79970.1"/>
    <property type="molecule type" value="Genomic_DNA"/>
</dbReference>
<accession>A0A4Y8KNV9</accession>
<evidence type="ECO:0000313" key="1">
    <source>
        <dbReference type="EMBL" id="TFD79970.1"/>
    </source>
</evidence>
<gene>
    <name evidence="1" type="ORF">E3T53_06095</name>
</gene>
<dbReference type="RefSeq" id="WP_134172266.1">
    <property type="nucleotide sequence ID" value="NZ_SODI01000001.1"/>
</dbReference>
<protein>
    <submittedName>
        <fullName evidence="1">DUF2510 domain-containing protein</fullName>
    </submittedName>
</protein>
<name>A0A4Y8KNV9_9MICO</name>
<dbReference type="InterPro" id="IPR018929">
    <property type="entry name" value="DUF2510"/>
</dbReference>